<dbReference type="Gene3D" id="3.40.1810.10">
    <property type="entry name" value="Transcription factor, MADS-box"/>
    <property type="match status" value="1"/>
</dbReference>
<reference evidence="8 9" key="1">
    <citation type="journal article" date="2024" name="G3 (Bethesda)">
        <title>Genome assembly of Hibiscus sabdariffa L. provides insights into metabolisms of medicinal natural products.</title>
        <authorList>
            <person name="Kim T."/>
        </authorList>
    </citation>
    <scope>NUCLEOTIDE SEQUENCE [LARGE SCALE GENOMIC DNA]</scope>
    <source>
        <strain evidence="8">TK-2024</strain>
        <tissue evidence="8">Old leaves</tissue>
    </source>
</reference>
<evidence type="ECO:0000313" key="9">
    <source>
        <dbReference type="Proteomes" id="UP001472677"/>
    </source>
</evidence>
<evidence type="ECO:0000256" key="1">
    <source>
        <dbReference type="ARBA" id="ARBA00004123"/>
    </source>
</evidence>
<evidence type="ECO:0000256" key="2">
    <source>
        <dbReference type="ARBA" id="ARBA00023015"/>
    </source>
</evidence>
<dbReference type="CDD" id="cd00266">
    <property type="entry name" value="MADS_SRF_like"/>
    <property type="match status" value="1"/>
</dbReference>
<comment type="caution">
    <text evidence="8">The sequence shown here is derived from an EMBL/GenBank/DDBJ whole genome shotgun (WGS) entry which is preliminary data.</text>
</comment>
<evidence type="ECO:0000256" key="4">
    <source>
        <dbReference type="ARBA" id="ARBA00023163"/>
    </source>
</evidence>
<organism evidence="8 9">
    <name type="scientific">Hibiscus sabdariffa</name>
    <name type="common">roselle</name>
    <dbReference type="NCBI Taxonomy" id="183260"/>
    <lineage>
        <taxon>Eukaryota</taxon>
        <taxon>Viridiplantae</taxon>
        <taxon>Streptophyta</taxon>
        <taxon>Embryophyta</taxon>
        <taxon>Tracheophyta</taxon>
        <taxon>Spermatophyta</taxon>
        <taxon>Magnoliopsida</taxon>
        <taxon>eudicotyledons</taxon>
        <taxon>Gunneridae</taxon>
        <taxon>Pentapetalae</taxon>
        <taxon>rosids</taxon>
        <taxon>malvids</taxon>
        <taxon>Malvales</taxon>
        <taxon>Malvaceae</taxon>
        <taxon>Malvoideae</taxon>
        <taxon>Hibiscus</taxon>
    </lineage>
</organism>
<feature type="domain" description="MADS-box" evidence="7">
    <location>
        <begin position="1"/>
        <end position="52"/>
    </location>
</feature>
<sequence length="115" mass="13302">MTRNRVKLAYIENDITRKASYNKRKKSMLKKVNELSTLCGLEACVVIYPSTSNSQLEVWPSTATAYRMISDFKALPAQEESNKTMTQESLIKQRIAKAEEQLKKVRQENRKMELT</sequence>
<protein>
    <recommendedName>
        <fullName evidence="7">MADS-box domain-containing protein</fullName>
    </recommendedName>
</protein>
<keyword evidence="6" id="KW-0175">Coiled coil</keyword>
<dbReference type="PANTHER" id="PTHR48019">
    <property type="entry name" value="SERUM RESPONSE FACTOR HOMOLOG"/>
    <property type="match status" value="1"/>
</dbReference>
<dbReference type="SUPFAM" id="SSF55455">
    <property type="entry name" value="SRF-like"/>
    <property type="match status" value="1"/>
</dbReference>
<gene>
    <name evidence="8" type="ORF">V6N12_026241</name>
</gene>
<dbReference type="SMART" id="SM00432">
    <property type="entry name" value="MADS"/>
    <property type="match status" value="1"/>
</dbReference>
<feature type="coiled-coil region" evidence="6">
    <location>
        <begin position="88"/>
        <end position="115"/>
    </location>
</feature>
<dbReference type="Pfam" id="PF00319">
    <property type="entry name" value="SRF-TF"/>
    <property type="match status" value="1"/>
</dbReference>
<dbReference type="InterPro" id="IPR002100">
    <property type="entry name" value="TF_MADSbox"/>
</dbReference>
<comment type="subcellular location">
    <subcellularLocation>
        <location evidence="1">Nucleus</location>
    </subcellularLocation>
</comment>
<evidence type="ECO:0000256" key="5">
    <source>
        <dbReference type="ARBA" id="ARBA00023242"/>
    </source>
</evidence>
<keyword evidence="5" id="KW-0539">Nucleus</keyword>
<keyword evidence="3" id="KW-0238">DNA-binding</keyword>
<dbReference type="PRINTS" id="PR00404">
    <property type="entry name" value="MADSDOMAIN"/>
</dbReference>
<keyword evidence="2" id="KW-0805">Transcription regulation</keyword>
<evidence type="ECO:0000256" key="6">
    <source>
        <dbReference type="SAM" id="Coils"/>
    </source>
</evidence>
<keyword evidence="4" id="KW-0804">Transcription</keyword>
<dbReference type="InterPro" id="IPR033897">
    <property type="entry name" value="SRF-like_MADS-box"/>
</dbReference>
<evidence type="ECO:0000256" key="3">
    <source>
        <dbReference type="ARBA" id="ARBA00023125"/>
    </source>
</evidence>
<evidence type="ECO:0000313" key="8">
    <source>
        <dbReference type="EMBL" id="KAK8545407.1"/>
    </source>
</evidence>
<dbReference type="Proteomes" id="UP001472677">
    <property type="component" value="Unassembled WGS sequence"/>
</dbReference>
<name>A0ABR2DR78_9ROSI</name>
<dbReference type="PROSITE" id="PS50066">
    <property type="entry name" value="MADS_BOX_2"/>
    <property type="match status" value="1"/>
</dbReference>
<dbReference type="EMBL" id="JBBPBM010000023">
    <property type="protein sequence ID" value="KAK8545407.1"/>
    <property type="molecule type" value="Genomic_DNA"/>
</dbReference>
<evidence type="ECO:0000259" key="7">
    <source>
        <dbReference type="PROSITE" id="PS50066"/>
    </source>
</evidence>
<dbReference type="InterPro" id="IPR036879">
    <property type="entry name" value="TF_MADSbox_sf"/>
</dbReference>
<dbReference type="InterPro" id="IPR050142">
    <property type="entry name" value="MADS-box/MEF2_TF"/>
</dbReference>
<proteinExistence type="predicted"/>
<accession>A0ABR2DR78</accession>
<keyword evidence="9" id="KW-1185">Reference proteome</keyword>